<keyword evidence="3" id="KW-1134">Transmembrane beta strand</keyword>
<keyword evidence="5" id="KW-0406">Ion transport</keyword>
<feature type="chain" id="PRO_5016955519" evidence="9">
    <location>
        <begin position="38"/>
        <end position="571"/>
    </location>
</feature>
<evidence type="ECO:0000259" key="12">
    <source>
        <dbReference type="Pfam" id="PF17287"/>
    </source>
</evidence>
<dbReference type="EMBL" id="AP018449">
    <property type="protein sequence ID" value="BBB89693.1"/>
    <property type="molecule type" value="Genomic_DNA"/>
</dbReference>
<accession>A0A348AF45</accession>
<dbReference type="GO" id="GO:0098046">
    <property type="term" value="C:type V protein secretion system complex"/>
    <property type="evidence" value="ECO:0007669"/>
    <property type="project" value="TreeGrafter"/>
</dbReference>
<evidence type="ECO:0000256" key="3">
    <source>
        <dbReference type="ARBA" id="ARBA00022452"/>
    </source>
</evidence>
<feature type="domain" description="Haemolysin activator HlyB C-terminal" evidence="10">
    <location>
        <begin position="223"/>
        <end position="535"/>
    </location>
</feature>
<keyword evidence="5" id="KW-0813">Transport</keyword>
<organism evidence="13 14">
    <name type="scientific">Methylomusa anaerophila</name>
    <dbReference type="NCBI Taxonomy" id="1930071"/>
    <lineage>
        <taxon>Bacteria</taxon>
        <taxon>Bacillati</taxon>
        <taxon>Bacillota</taxon>
        <taxon>Negativicutes</taxon>
        <taxon>Selenomonadales</taxon>
        <taxon>Sporomusaceae</taxon>
        <taxon>Methylomusa</taxon>
    </lineage>
</organism>
<proteinExistence type="inferred from homology"/>
<dbReference type="InterPro" id="IPR005565">
    <property type="entry name" value="Hemolysn_activator_HlyB_C"/>
</dbReference>
<feature type="domain" description="ShlB POTRA" evidence="12">
    <location>
        <begin position="165"/>
        <end position="218"/>
    </location>
</feature>
<evidence type="ECO:0000259" key="10">
    <source>
        <dbReference type="Pfam" id="PF03865"/>
    </source>
</evidence>
<dbReference type="InterPro" id="IPR051544">
    <property type="entry name" value="TPS_OM_transporter"/>
</dbReference>
<dbReference type="PIRSF" id="PIRSF029745">
    <property type="entry name" value="FhaC"/>
    <property type="match status" value="1"/>
</dbReference>
<dbReference type="GO" id="GO:0008320">
    <property type="term" value="F:protein transmembrane transporter activity"/>
    <property type="evidence" value="ECO:0007669"/>
    <property type="project" value="TreeGrafter"/>
</dbReference>
<dbReference type="PANTHER" id="PTHR34597:SF3">
    <property type="entry name" value="OUTER MEMBRANE TRANSPORTER CDIB"/>
    <property type="match status" value="1"/>
</dbReference>
<keyword evidence="7" id="KW-0998">Cell outer membrane</keyword>
<evidence type="ECO:0000256" key="4">
    <source>
        <dbReference type="ARBA" id="ARBA00022692"/>
    </source>
</evidence>
<keyword evidence="9" id="KW-0732">Signal</keyword>
<evidence type="ECO:0000313" key="14">
    <source>
        <dbReference type="Proteomes" id="UP000276437"/>
    </source>
</evidence>
<comment type="similarity">
    <text evidence="2">Belongs to the TPS (TC 1.B.20) family.</text>
</comment>
<evidence type="ECO:0000256" key="6">
    <source>
        <dbReference type="ARBA" id="ARBA00023136"/>
    </source>
</evidence>
<dbReference type="GO" id="GO:0046819">
    <property type="term" value="P:protein secretion by the type V secretion system"/>
    <property type="evidence" value="ECO:0007669"/>
    <property type="project" value="TreeGrafter"/>
</dbReference>
<dbReference type="Pfam" id="PF17287">
    <property type="entry name" value="POTRA_3"/>
    <property type="match status" value="1"/>
</dbReference>
<feature type="signal peptide" evidence="9">
    <location>
        <begin position="1"/>
        <end position="37"/>
    </location>
</feature>
<evidence type="ECO:0000259" key="11">
    <source>
        <dbReference type="Pfam" id="PF08479"/>
    </source>
</evidence>
<keyword evidence="4" id="KW-0812">Transmembrane</keyword>
<comment type="subcellular location">
    <subcellularLocation>
        <location evidence="1">Cell outer membrane</location>
    </subcellularLocation>
</comment>
<reference evidence="13 14" key="1">
    <citation type="journal article" date="2018" name="Int. J. Syst. Evol. Microbiol.">
        <title>Methylomusa anaerophila gen. nov., sp. nov., an anaerobic methanol-utilizing bacterium isolated from a microbial fuel cell.</title>
        <authorList>
            <person name="Amano N."/>
            <person name="Yamamuro A."/>
            <person name="Miyahara M."/>
            <person name="Kouzuma A."/>
            <person name="Abe T."/>
            <person name="Watanabe K."/>
        </authorList>
    </citation>
    <scope>NUCLEOTIDE SEQUENCE [LARGE SCALE GENOMIC DNA]</scope>
    <source>
        <strain evidence="13 14">MMFC1</strain>
    </source>
</reference>
<dbReference type="Gene3D" id="3.10.20.310">
    <property type="entry name" value="membrane protein fhac"/>
    <property type="match status" value="1"/>
</dbReference>
<dbReference type="Proteomes" id="UP000276437">
    <property type="component" value="Chromosome"/>
</dbReference>
<dbReference type="PANTHER" id="PTHR34597">
    <property type="entry name" value="SLR1661 PROTEIN"/>
    <property type="match status" value="1"/>
</dbReference>
<dbReference type="InterPro" id="IPR035251">
    <property type="entry name" value="ShlB_POTRA"/>
</dbReference>
<feature type="region of interest" description="Disordered" evidence="8">
    <location>
        <begin position="45"/>
        <end position="68"/>
    </location>
</feature>
<dbReference type="InterPro" id="IPR013686">
    <property type="entry name" value="Polypept-transport_assoc_ShlB"/>
</dbReference>
<evidence type="ECO:0000256" key="9">
    <source>
        <dbReference type="SAM" id="SignalP"/>
    </source>
</evidence>
<protein>
    <submittedName>
        <fullName evidence="13">Hemolysin transporter protein ShlB</fullName>
    </submittedName>
</protein>
<evidence type="ECO:0000256" key="7">
    <source>
        <dbReference type="ARBA" id="ARBA00023237"/>
    </source>
</evidence>
<feature type="domain" description="Polypeptide-transport-associated ShlB-type" evidence="11">
    <location>
        <begin position="89"/>
        <end position="164"/>
    </location>
</feature>
<keyword evidence="14" id="KW-1185">Reference proteome</keyword>
<dbReference type="Gene3D" id="2.40.160.50">
    <property type="entry name" value="membrane protein fhac: a member of the omp85/tpsb transporter family"/>
    <property type="match status" value="1"/>
</dbReference>
<gene>
    <name evidence="13" type="primary">shlB</name>
    <name evidence="13" type="ORF">MAMMFC1_00326</name>
</gene>
<sequence length="571" mass="64951">MNKQGCCDAITRILKSNKARMALAAIILFSVTAICQAKEIDPADKEELKRRSQAEAWERQRKGQEKDVFLQQQSPAEKTTVLPPEEPSFLINDLVLEGDKVDHFSWAKNILNQYHGQRVGKQGINLIVKRLTEAFIDKGYVTTRIGIPEQDLSTGTLKLTLIPGTIRHIRFADPAMRGNWQTAFPTRPGDLLNLRNIEQGLEQMKRVPSQDVDFKIAPGGKPGESDILITLKQAKPWKLLFALDNSGSRETGKLQSSVTAAVDNLFGINDLFNVSFNKDVDREDQFHGTRGSSLYYSFPYGYWTFTLAANSYNYHQNIQGYNQTFTSSGKSDSQELRIQRLIRRDQTSKTSLEFRVSRKETRSYIDDTEIEVQRKKVTVAQAALLHRLYRGQTVIDAELAYKWGTPWFHAQTDLEYFPETTRYKIWTADINLTTPVKIGNREGRYSLELRGQTTRDTLFPSEFFSIGNRYTVRGFDGEQTLTAEQGWYLRNELGMPLNQKGDEVYLGLDYGRVYGPYTQYLAGTELAGMTLGFRGQVKNGSYDVFAGRPVKKPAGYKTENLTFGFNLTYLL</sequence>
<evidence type="ECO:0000256" key="5">
    <source>
        <dbReference type="ARBA" id="ARBA00023065"/>
    </source>
</evidence>
<dbReference type="Pfam" id="PF08479">
    <property type="entry name" value="POTRA_2"/>
    <property type="match status" value="1"/>
</dbReference>
<dbReference type="GO" id="GO:0009279">
    <property type="term" value="C:cell outer membrane"/>
    <property type="evidence" value="ECO:0007669"/>
    <property type="project" value="UniProtKB-SubCell"/>
</dbReference>
<dbReference type="FunFam" id="2.40.160.50:FF:000009">
    <property type="entry name" value="Putative hemolysin activator protein"/>
    <property type="match status" value="1"/>
</dbReference>
<dbReference type="AlphaFoldDB" id="A0A348AF45"/>
<keyword evidence="6" id="KW-0472">Membrane</keyword>
<dbReference type="KEGG" id="mana:MAMMFC1_00326"/>
<evidence type="ECO:0000256" key="1">
    <source>
        <dbReference type="ARBA" id="ARBA00004442"/>
    </source>
</evidence>
<dbReference type="InterPro" id="IPR027282">
    <property type="entry name" value="TPS"/>
</dbReference>
<dbReference type="GO" id="GO:0006811">
    <property type="term" value="P:monoatomic ion transport"/>
    <property type="evidence" value="ECO:0007669"/>
    <property type="project" value="UniProtKB-KW"/>
</dbReference>
<evidence type="ECO:0000313" key="13">
    <source>
        <dbReference type="EMBL" id="BBB89693.1"/>
    </source>
</evidence>
<name>A0A348AF45_9FIRM</name>
<evidence type="ECO:0000256" key="8">
    <source>
        <dbReference type="SAM" id="MobiDB-lite"/>
    </source>
</evidence>
<dbReference type="Pfam" id="PF03865">
    <property type="entry name" value="ShlB"/>
    <property type="match status" value="1"/>
</dbReference>
<evidence type="ECO:0000256" key="2">
    <source>
        <dbReference type="ARBA" id="ARBA00009055"/>
    </source>
</evidence>